<protein>
    <submittedName>
        <fullName evidence="4">SDR family NAD(P)-dependent oxidoreductase</fullName>
    </submittedName>
</protein>
<dbReference type="NCBIfam" id="NF004513">
    <property type="entry name" value="PRK05854.1"/>
    <property type="match status" value="1"/>
</dbReference>
<dbReference type="AlphaFoldDB" id="A0A3M2JL25"/>
<dbReference type="Gene3D" id="3.40.50.720">
    <property type="entry name" value="NAD(P)-binding Rossmann-like Domain"/>
    <property type="match status" value="1"/>
</dbReference>
<keyword evidence="5" id="KW-1185">Reference proteome</keyword>
<comment type="similarity">
    <text evidence="1">Belongs to the short-chain dehydrogenases/reductases (SDR) family.</text>
</comment>
<gene>
    <name evidence="4" type="ORF">EBM89_06740</name>
</gene>
<dbReference type="PANTHER" id="PTHR24320">
    <property type="entry name" value="RETINOL DEHYDROGENASE"/>
    <property type="match status" value="1"/>
</dbReference>
<accession>A0A3M2JL25</accession>
<reference evidence="4 5" key="1">
    <citation type="submission" date="2018-10" db="EMBL/GenBank/DDBJ databases">
        <title>Isolation, diversity and antifungal activity of actinobacteria from wheat.</title>
        <authorList>
            <person name="Han C."/>
        </authorList>
    </citation>
    <scope>NUCLEOTIDE SEQUENCE [LARGE SCALE GENOMIC DNA]</scope>
    <source>
        <strain evidence="4 5">NEAU-YY56</strain>
    </source>
</reference>
<dbReference type="OrthoDB" id="4577644at2"/>
<dbReference type="InterPro" id="IPR002347">
    <property type="entry name" value="SDR_fam"/>
</dbReference>
<dbReference type="SUPFAM" id="SSF51735">
    <property type="entry name" value="NAD(P)-binding Rossmann-fold domains"/>
    <property type="match status" value="1"/>
</dbReference>
<proteinExistence type="inferred from homology"/>
<sequence length="330" mass="34982">MVGTGRRTPRDRRPLEVPVPTTTDLPVPDLTGRLAVVTGASDGIGLRIATRLARAGADLVLPVRSPAKGDAAAHRVREAAPRARVDLRPMDLASLTSVAAFADGLLADGRPVDVLVNNAGVMTPPTRQVTEDGFELQLGTNHLGHAALVARLLPLLVAGRARVTTQVSVAANQNAVHWEDLSWERGYHPMRAYSSSKIAAGLLARELHRRSEAEGWGIRSALSHPGVSPTNLLAAQPGMGRARDTVEVRLIRALSRYGLLVGTPESAALPAVLAVTGPDVRGGHLYGPSGPLHLGGPPAEQRLYSRLADPDDARRVWEVTQRLIGVPLAV</sequence>
<dbReference type="EMBL" id="RFFI01000027">
    <property type="protein sequence ID" value="RMI12871.1"/>
    <property type="molecule type" value="Genomic_DNA"/>
</dbReference>
<dbReference type="PRINTS" id="PR00081">
    <property type="entry name" value="GDHRDH"/>
</dbReference>
<dbReference type="Pfam" id="PF00106">
    <property type="entry name" value="adh_short"/>
    <property type="match status" value="1"/>
</dbReference>
<dbReference type="Proteomes" id="UP000269289">
    <property type="component" value="Unassembled WGS sequence"/>
</dbReference>
<evidence type="ECO:0000313" key="4">
    <source>
        <dbReference type="EMBL" id="RMI12871.1"/>
    </source>
</evidence>
<evidence type="ECO:0000313" key="5">
    <source>
        <dbReference type="Proteomes" id="UP000269289"/>
    </source>
</evidence>
<dbReference type="InterPro" id="IPR036291">
    <property type="entry name" value="NAD(P)-bd_dom_sf"/>
</dbReference>
<name>A0A3M2JL25_9CELL</name>
<comment type="caution">
    <text evidence="4">The sequence shown here is derived from an EMBL/GenBank/DDBJ whole genome shotgun (WGS) entry which is preliminary data.</text>
</comment>
<dbReference type="PANTHER" id="PTHR24320:SF148">
    <property type="entry name" value="NAD(P)-BINDING ROSSMANN-FOLD SUPERFAMILY PROTEIN"/>
    <property type="match status" value="1"/>
</dbReference>
<dbReference type="InterPro" id="IPR020904">
    <property type="entry name" value="Sc_DH/Rdtase_CS"/>
</dbReference>
<organism evidence="4 5">
    <name type="scientific">Cellulomonas triticagri</name>
    <dbReference type="NCBI Taxonomy" id="2483352"/>
    <lineage>
        <taxon>Bacteria</taxon>
        <taxon>Bacillati</taxon>
        <taxon>Actinomycetota</taxon>
        <taxon>Actinomycetes</taxon>
        <taxon>Micrococcales</taxon>
        <taxon>Cellulomonadaceae</taxon>
        <taxon>Cellulomonas</taxon>
    </lineage>
</organism>
<dbReference type="PROSITE" id="PS00061">
    <property type="entry name" value="ADH_SHORT"/>
    <property type="match status" value="1"/>
</dbReference>
<evidence type="ECO:0000256" key="3">
    <source>
        <dbReference type="SAM" id="MobiDB-lite"/>
    </source>
</evidence>
<keyword evidence="2" id="KW-0560">Oxidoreductase</keyword>
<evidence type="ECO:0000256" key="2">
    <source>
        <dbReference type="ARBA" id="ARBA00023002"/>
    </source>
</evidence>
<feature type="region of interest" description="Disordered" evidence="3">
    <location>
        <begin position="1"/>
        <end position="24"/>
    </location>
</feature>
<dbReference type="GO" id="GO:0016491">
    <property type="term" value="F:oxidoreductase activity"/>
    <property type="evidence" value="ECO:0007669"/>
    <property type="project" value="UniProtKB-KW"/>
</dbReference>
<evidence type="ECO:0000256" key="1">
    <source>
        <dbReference type="ARBA" id="ARBA00006484"/>
    </source>
</evidence>